<keyword evidence="3" id="KW-1185">Reference proteome</keyword>
<protein>
    <submittedName>
        <fullName evidence="2">Uncharacterized protein</fullName>
    </submittedName>
</protein>
<dbReference type="AlphaFoldDB" id="A0A0C3NDT7"/>
<proteinExistence type="predicted"/>
<evidence type="ECO:0000313" key="3">
    <source>
        <dbReference type="Proteomes" id="UP000054217"/>
    </source>
</evidence>
<sequence>LIDRHAAAIGLEMHSDLGDWIRRRLKKGIAEQGSEVQNIISDCGIGIPELRKQWSNQRSAQLLICAHKSCIMKELDTVLVLQADVEASDRALQAACTIIMQGAMQDTLDALESLERSHDRLLNKIDVLYASLNIPDKFPELHGVNLDFVQTLLMA</sequence>
<evidence type="ECO:0000256" key="1">
    <source>
        <dbReference type="SAM" id="Coils"/>
    </source>
</evidence>
<name>A0A0C3NDT7_PISTI</name>
<organism evidence="2 3">
    <name type="scientific">Pisolithus tinctorius Marx 270</name>
    <dbReference type="NCBI Taxonomy" id="870435"/>
    <lineage>
        <taxon>Eukaryota</taxon>
        <taxon>Fungi</taxon>
        <taxon>Dikarya</taxon>
        <taxon>Basidiomycota</taxon>
        <taxon>Agaricomycotina</taxon>
        <taxon>Agaricomycetes</taxon>
        <taxon>Agaricomycetidae</taxon>
        <taxon>Boletales</taxon>
        <taxon>Sclerodermatineae</taxon>
        <taxon>Pisolithaceae</taxon>
        <taxon>Pisolithus</taxon>
    </lineage>
</organism>
<dbReference type="HOGENOM" id="CLU_114232_0_0_1"/>
<reference evidence="3" key="2">
    <citation type="submission" date="2015-01" db="EMBL/GenBank/DDBJ databases">
        <title>Evolutionary Origins and Diversification of the Mycorrhizal Mutualists.</title>
        <authorList>
            <consortium name="DOE Joint Genome Institute"/>
            <consortium name="Mycorrhizal Genomics Consortium"/>
            <person name="Kohler A."/>
            <person name="Kuo A."/>
            <person name="Nagy L.G."/>
            <person name="Floudas D."/>
            <person name="Copeland A."/>
            <person name="Barry K.W."/>
            <person name="Cichocki N."/>
            <person name="Veneault-Fourrey C."/>
            <person name="LaButti K."/>
            <person name="Lindquist E.A."/>
            <person name="Lipzen A."/>
            <person name="Lundell T."/>
            <person name="Morin E."/>
            <person name="Murat C."/>
            <person name="Riley R."/>
            <person name="Ohm R."/>
            <person name="Sun H."/>
            <person name="Tunlid A."/>
            <person name="Henrissat B."/>
            <person name="Grigoriev I.V."/>
            <person name="Hibbett D.S."/>
            <person name="Martin F."/>
        </authorList>
    </citation>
    <scope>NUCLEOTIDE SEQUENCE [LARGE SCALE GENOMIC DNA]</scope>
    <source>
        <strain evidence="3">Marx 270</strain>
    </source>
</reference>
<dbReference type="STRING" id="870435.A0A0C3NDT7"/>
<accession>A0A0C3NDT7</accession>
<gene>
    <name evidence="2" type="ORF">M404DRAFT_170338</name>
</gene>
<dbReference type="OrthoDB" id="3364670at2759"/>
<evidence type="ECO:0000313" key="2">
    <source>
        <dbReference type="EMBL" id="KIN93743.1"/>
    </source>
</evidence>
<dbReference type="Proteomes" id="UP000054217">
    <property type="component" value="Unassembled WGS sequence"/>
</dbReference>
<dbReference type="InParanoid" id="A0A0C3NDT7"/>
<keyword evidence="1" id="KW-0175">Coiled coil</keyword>
<feature type="non-terminal residue" evidence="2">
    <location>
        <position position="1"/>
    </location>
</feature>
<dbReference type="EMBL" id="KN832138">
    <property type="protein sequence ID" value="KIN93743.1"/>
    <property type="molecule type" value="Genomic_DNA"/>
</dbReference>
<feature type="coiled-coil region" evidence="1">
    <location>
        <begin position="104"/>
        <end position="131"/>
    </location>
</feature>
<reference evidence="2 3" key="1">
    <citation type="submission" date="2014-04" db="EMBL/GenBank/DDBJ databases">
        <authorList>
            <consortium name="DOE Joint Genome Institute"/>
            <person name="Kuo A."/>
            <person name="Kohler A."/>
            <person name="Costa M.D."/>
            <person name="Nagy L.G."/>
            <person name="Floudas D."/>
            <person name="Copeland A."/>
            <person name="Barry K.W."/>
            <person name="Cichocki N."/>
            <person name="Veneault-Fourrey C."/>
            <person name="LaButti K."/>
            <person name="Lindquist E.A."/>
            <person name="Lipzen A."/>
            <person name="Lundell T."/>
            <person name="Morin E."/>
            <person name="Murat C."/>
            <person name="Sun H."/>
            <person name="Tunlid A."/>
            <person name="Henrissat B."/>
            <person name="Grigoriev I.V."/>
            <person name="Hibbett D.S."/>
            <person name="Martin F."/>
            <person name="Nordberg H.P."/>
            <person name="Cantor M.N."/>
            <person name="Hua S.X."/>
        </authorList>
    </citation>
    <scope>NUCLEOTIDE SEQUENCE [LARGE SCALE GENOMIC DNA]</scope>
    <source>
        <strain evidence="2 3">Marx 270</strain>
    </source>
</reference>